<dbReference type="SMART" id="SM00387">
    <property type="entry name" value="HATPase_c"/>
    <property type="match status" value="1"/>
</dbReference>
<dbReference type="InterPro" id="IPR003661">
    <property type="entry name" value="HisK_dim/P_dom"/>
</dbReference>
<dbReference type="Pfam" id="PF08447">
    <property type="entry name" value="PAS_3"/>
    <property type="match status" value="2"/>
</dbReference>
<keyword evidence="5" id="KW-0418">Kinase</keyword>
<reference evidence="11 12" key="1">
    <citation type="journal article" date="2017" name="Curr. Biol.">
        <title>Genome architecture and evolution of a unichromosomal asexual nematode.</title>
        <authorList>
            <person name="Fradin H."/>
            <person name="Zegar C."/>
            <person name="Gutwein M."/>
            <person name="Lucas J."/>
            <person name="Kovtun M."/>
            <person name="Corcoran D."/>
            <person name="Baugh L.R."/>
            <person name="Kiontke K."/>
            <person name="Gunsalus K."/>
            <person name="Fitch D.H."/>
            <person name="Piano F."/>
        </authorList>
    </citation>
    <scope>NUCLEOTIDE SEQUENCE [LARGE SCALE GENOMIC DNA]</scope>
    <source>
        <strain evidence="11">PF1309</strain>
    </source>
</reference>
<accession>A0A2A2K3T5</accession>
<dbReference type="PANTHER" id="PTHR43304:SF1">
    <property type="entry name" value="PAC DOMAIN-CONTAINING PROTEIN"/>
    <property type="match status" value="1"/>
</dbReference>
<evidence type="ECO:0000259" key="7">
    <source>
        <dbReference type="PROSITE" id="PS50109"/>
    </source>
</evidence>
<dbReference type="InterPro" id="IPR036097">
    <property type="entry name" value="HisK_dim/P_sf"/>
</dbReference>
<dbReference type="Gene3D" id="1.10.287.130">
    <property type="match status" value="1"/>
</dbReference>
<evidence type="ECO:0000256" key="3">
    <source>
        <dbReference type="ARBA" id="ARBA00022553"/>
    </source>
</evidence>
<evidence type="ECO:0000313" key="11">
    <source>
        <dbReference type="EMBL" id="PAV68637.1"/>
    </source>
</evidence>
<dbReference type="Gene3D" id="3.40.50.2300">
    <property type="match status" value="2"/>
</dbReference>
<dbReference type="InterPro" id="IPR036890">
    <property type="entry name" value="HATPase_C_sf"/>
</dbReference>
<dbReference type="InterPro" id="IPR000014">
    <property type="entry name" value="PAS"/>
</dbReference>
<dbReference type="SMART" id="SM00091">
    <property type="entry name" value="PAS"/>
    <property type="match status" value="3"/>
</dbReference>
<dbReference type="InterPro" id="IPR004358">
    <property type="entry name" value="Sig_transdc_His_kin-like_C"/>
</dbReference>
<evidence type="ECO:0000256" key="6">
    <source>
        <dbReference type="PROSITE-ProRule" id="PRU00169"/>
    </source>
</evidence>
<dbReference type="FunFam" id="3.30.450.20:FF:000099">
    <property type="entry name" value="Sensory box sensor histidine kinase"/>
    <property type="match status" value="1"/>
</dbReference>
<gene>
    <name evidence="11" type="ORF">WR25_20991</name>
</gene>
<evidence type="ECO:0000313" key="12">
    <source>
        <dbReference type="Proteomes" id="UP000218231"/>
    </source>
</evidence>
<feature type="domain" description="PAC" evidence="10">
    <location>
        <begin position="337"/>
        <end position="390"/>
    </location>
</feature>
<dbReference type="PRINTS" id="PR00344">
    <property type="entry name" value="BCTRLSENSOR"/>
</dbReference>
<feature type="domain" description="Response regulatory" evidence="8">
    <location>
        <begin position="799"/>
        <end position="916"/>
    </location>
</feature>
<evidence type="ECO:0000256" key="2">
    <source>
        <dbReference type="ARBA" id="ARBA00012438"/>
    </source>
</evidence>
<dbReference type="SMART" id="SM00086">
    <property type="entry name" value="PAC"/>
    <property type="match status" value="3"/>
</dbReference>
<dbReference type="InterPro" id="IPR001610">
    <property type="entry name" value="PAC"/>
</dbReference>
<dbReference type="OrthoDB" id="8300414at2759"/>
<dbReference type="SMART" id="SM00388">
    <property type="entry name" value="HisKA"/>
    <property type="match status" value="1"/>
</dbReference>
<dbReference type="InterPro" id="IPR003594">
    <property type="entry name" value="HATPase_dom"/>
</dbReference>
<dbReference type="Gene3D" id="3.30.450.20">
    <property type="entry name" value="PAS domain"/>
    <property type="match status" value="3"/>
</dbReference>
<feature type="domain" description="PAS" evidence="9">
    <location>
        <begin position="261"/>
        <end position="332"/>
    </location>
</feature>
<dbReference type="EMBL" id="LIAE01009715">
    <property type="protein sequence ID" value="PAV68637.1"/>
    <property type="molecule type" value="Genomic_DNA"/>
</dbReference>
<dbReference type="NCBIfam" id="TIGR00229">
    <property type="entry name" value="sensory_box"/>
    <property type="match status" value="3"/>
</dbReference>
<dbReference type="EC" id="2.7.13.3" evidence="2"/>
<dbReference type="PANTHER" id="PTHR43304">
    <property type="entry name" value="PHYTOCHROME-LIKE PROTEIN CPH1"/>
    <property type="match status" value="1"/>
</dbReference>
<dbReference type="GO" id="GO:0006355">
    <property type="term" value="P:regulation of DNA-templated transcription"/>
    <property type="evidence" value="ECO:0007669"/>
    <property type="project" value="InterPro"/>
</dbReference>
<dbReference type="SUPFAM" id="SSF47384">
    <property type="entry name" value="Homodimeric domain of signal transducing histidine kinase"/>
    <property type="match status" value="1"/>
</dbReference>
<dbReference type="Pfam" id="PF00989">
    <property type="entry name" value="PAS"/>
    <property type="match status" value="1"/>
</dbReference>
<feature type="domain" description="Response regulatory" evidence="8">
    <location>
        <begin position="676"/>
        <end position="792"/>
    </location>
</feature>
<dbReference type="SUPFAM" id="SSF55785">
    <property type="entry name" value="PYP-like sensor domain (PAS domain)"/>
    <property type="match status" value="3"/>
</dbReference>
<dbReference type="GO" id="GO:0000155">
    <property type="term" value="F:phosphorelay sensor kinase activity"/>
    <property type="evidence" value="ECO:0007669"/>
    <property type="project" value="InterPro"/>
</dbReference>
<keyword evidence="3 6" id="KW-0597">Phosphoprotein</keyword>
<evidence type="ECO:0000259" key="8">
    <source>
        <dbReference type="PROSITE" id="PS50110"/>
    </source>
</evidence>
<dbReference type="AlphaFoldDB" id="A0A2A2K3T5"/>
<evidence type="ECO:0000259" key="10">
    <source>
        <dbReference type="PROSITE" id="PS50113"/>
    </source>
</evidence>
<dbReference type="InterPro" id="IPR005467">
    <property type="entry name" value="His_kinase_dom"/>
</dbReference>
<dbReference type="SMART" id="SM00448">
    <property type="entry name" value="REC"/>
    <property type="match status" value="2"/>
</dbReference>
<dbReference type="InterPro" id="IPR013655">
    <property type="entry name" value="PAS_fold_3"/>
</dbReference>
<feature type="domain" description="PAC" evidence="10">
    <location>
        <begin position="82"/>
        <end position="134"/>
    </location>
</feature>
<dbReference type="Pfam" id="PF00072">
    <property type="entry name" value="Response_reg"/>
    <property type="match status" value="2"/>
</dbReference>
<feature type="modified residue" description="4-aspartylphosphate" evidence="6">
    <location>
        <position position="850"/>
    </location>
</feature>
<dbReference type="Gene3D" id="3.30.565.10">
    <property type="entry name" value="Histidine kinase-like ATPase, C-terminal domain"/>
    <property type="match status" value="1"/>
</dbReference>
<dbReference type="CDD" id="cd16919">
    <property type="entry name" value="HATPase_CckA-like"/>
    <property type="match status" value="1"/>
</dbReference>
<evidence type="ECO:0000256" key="5">
    <source>
        <dbReference type="ARBA" id="ARBA00022777"/>
    </source>
</evidence>
<dbReference type="Gene3D" id="2.10.70.100">
    <property type="match status" value="1"/>
</dbReference>
<feature type="domain" description="Histidine kinase" evidence="7">
    <location>
        <begin position="428"/>
        <end position="655"/>
    </location>
</feature>
<dbReference type="InterPro" id="IPR001789">
    <property type="entry name" value="Sig_transdc_resp-reg_receiver"/>
</dbReference>
<comment type="caution">
    <text evidence="11">The sequence shown here is derived from an EMBL/GenBank/DDBJ whole genome shotgun (WGS) entry which is preliminary data.</text>
</comment>
<feature type="domain" description="PAS" evidence="9">
    <location>
        <begin position="135"/>
        <end position="205"/>
    </location>
</feature>
<dbReference type="InterPro" id="IPR013767">
    <property type="entry name" value="PAS_fold"/>
</dbReference>
<dbReference type="InterPro" id="IPR011006">
    <property type="entry name" value="CheY-like_superfamily"/>
</dbReference>
<dbReference type="PROSITE" id="PS50110">
    <property type="entry name" value="RESPONSE_REGULATORY"/>
    <property type="match status" value="2"/>
</dbReference>
<comment type="catalytic activity">
    <reaction evidence="1">
        <text>ATP + protein L-histidine = ADP + protein N-phospho-L-histidine.</text>
        <dbReference type="EC" id="2.7.13.3"/>
    </reaction>
</comment>
<sequence length="927" mass="101385">MHDPNRRLNAILNNTTMAIFMMDDRQHCVFMNHAAEALTGYTLEEASGRPLHDVVHHTRPDGSQYPLAECPIDQAFPERDRMQGEETFVHKDGHFYPVAFTASPVLGDDGEPVGTIIEVRDLTEEKAREAALKESESRFRNMADHAPVMMWVTNEAGFCTYLNRRWYEFTGQTEAEAEGFGWLDATHPDDRSLAEQAFVEANAARVAFRVEYRLRHASGAYHWAIDAASPRFGEGGEYLGYVGSVVDIDERRKAENRLHDSEEQLRLATEAAEVGLWDLDVETGTLFWPPRVKAMFGISADRPISMADYYAGLYPDDADQTAAAFAAALDPEQRALYDVEYRTIGQEDGVLRWVAAKGRGIFTDDGRCIRVIGTAIDITKRKQMEEALRDVNATLERRVGEEIARRSATEEALRQAQKMEAVGQLTGGIAHDFNNLLTVVTGNIDMAGGALTRAGFSDAKVQRALGNALKGAERAAALTQRLLAFSRRQPLSPRLLNLDRVVGGVSEMLNRTLGEQVRLEVITSPGLWTVEADPNQLESAIINLAVNARDAMPKGGKLTIETANVRLDEEYAAAHAEVAPGQYVVLSVTDTGSGMNKETIARAFEPFFTTKEVGKGTGLGLSMVYGFVKQSGGHVKVYSEEGEGTTVKVYFPRLLSGSAEEEAVMPAEPDRASGQLILIVEDDDDVRAYSADCLRDLGYRVVEAHDGPAALRVLGRSEQPPDLMFTDVVMPGMSGRELVDEARKLFPKLKVLYTSGYTRNAIVHGGRLDAGVELIAKPFSPAALGQKVRDVLDAGNTKRVLLVEADATIRLLACEALAENGFVAEEAANGTEALGKVRVSQGHYHAVVIDCDLSGDVEVGETLANEIRALYADLPIVLLCDRPASLEARYSSDRCTSVMAKPFTVSALKNTLNNVAASCEVAHKAED</sequence>
<dbReference type="InterPro" id="IPR052162">
    <property type="entry name" value="Sensor_kinase/Photoreceptor"/>
</dbReference>
<dbReference type="STRING" id="2018661.A0A2A2K3T5"/>
<evidence type="ECO:0000259" key="9">
    <source>
        <dbReference type="PROSITE" id="PS50112"/>
    </source>
</evidence>
<dbReference type="InterPro" id="IPR000700">
    <property type="entry name" value="PAS-assoc_C"/>
</dbReference>
<dbReference type="SUPFAM" id="SSF55874">
    <property type="entry name" value="ATPase domain of HSP90 chaperone/DNA topoisomerase II/histidine kinase"/>
    <property type="match status" value="1"/>
</dbReference>
<feature type="modified residue" description="4-aspartylphosphate" evidence="6">
    <location>
        <position position="727"/>
    </location>
</feature>
<dbReference type="PROSITE" id="PS50109">
    <property type="entry name" value="HIS_KIN"/>
    <property type="match status" value="1"/>
</dbReference>
<dbReference type="PROSITE" id="PS50112">
    <property type="entry name" value="PAS"/>
    <property type="match status" value="3"/>
</dbReference>
<dbReference type="CDD" id="cd00130">
    <property type="entry name" value="PAS"/>
    <property type="match status" value="2"/>
</dbReference>
<dbReference type="Proteomes" id="UP000218231">
    <property type="component" value="Unassembled WGS sequence"/>
</dbReference>
<feature type="domain" description="PAC" evidence="10">
    <location>
        <begin position="208"/>
        <end position="260"/>
    </location>
</feature>
<organism evidence="11 12">
    <name type="scientific">Diploscapter pachys</name>
    <dbReference type="NCBI Taxonomy" id="2018661"/>
    <lineage>
        <taxon>Eukaryota</taxon>
        <taxon>Metazoa</taxon>
        <taxon>Ecdysozoa</taxon>
        <taxon>Nematoda</taxon>
        <taxon>Chromadorea</taxon>
        <taxon>Rhabditida</taxon>
        <taxon>Rhabditina</taxon>
        <taxon>Rhabditomorpha</taxon>
        <taxon>Rhabditoidea</taxon>
        <taxon>Rhabditidae</taxon>
        <taxon>Diploscapter</taxon>
    </lineage>
</organism>
<name>A0A2A2K3T5_9BILA</name>
<dbReference type="PROSITE" id="PS50113">
    <property type="entry name" value="PAC"/>
    <property type="match status" value="3"/>
</dbReference>
<feature type="domain" description="PAS" evidence="9">
    <location>
        <begin position="4"/>
        <end position="56"/>
    </location>
</feature>
<protein>
    <recommendedName>
        <fullName evidence="2">histidine kinase</fullName>
        <ecNumber evidence="2">2.7.13.3</ecNumber>
    </recommendedName>
</protein>
<dbReference type="Pfam" id="PF02518">
    <property type="entry name" value="HATPase_c"/>
    <property type="match status" value="1"/>
</dbReference>
<proteinExistence type="predicted"/>
<dbReference type="CDD" id="cd00082">
    <property type="entry name" value="HisKA"/>
    <property type="match status" value="1"/>
</dbReference>
<keyword evidence="4" id="KW-0808">Transferase</keyword>
<evidence type="ECO:0000256" key="4">
    <source>
        <dbReference type="ARBA" id="ARBA00022679"/>
    </source>
</evidence>
<dbReference type="SUPFAM" id="SSF52172">
    <property type="entry name" value="CheY-like"/>
    <property type="match status" value="2"/>
</dbReference>
<keyword evidence="12" id="KW-1185">Reference proteome</keyword>
<dbReference type="InterPro" id="IPR035965">
    <property type="entry name" value="PAS-like_dom_sf"/>
</dbReference>
<evidence type="ECO:0000256" key="1">
    <source>
        <dbReference type="ARBA" id="ARBA00000085"/>
    </source>
</evidence>